<dbReference type="PANTHER" id="PTHR10876:SF0">
    <property type="entry name" value="ZINC FINGER PROTEIN ZPR1"/>
    <property type="match status" value="1"/>
</dbReference>
<dbReference type="EMBL" id="GBHO01002593">
    <property type="protein sequence ID" value="JAG41011.1"/>
    <property type="molecule type" value="Transcribed_RNA"/>
</dbReference>
<name>A0A0A9YEH3_LYGHE</name>
<feature type="domain" description="ZPR1 jelly-roll" evidence="1">
    <location>
        <begin position="7"/>
        <end position="80"/>
    </location>
</feature>
<evidence type="ECO:0000313" key="2">
    <source>
        <dbReference type="EMBL" id="JAG27915.1"/>
    </source>
</evidence>
<evidence type="ECO:0000259" key="1">
    <source>
        <dbReference type="Pfam" id="PF22794"/>
    </source>
</evidence>
<dbReference type="PANTHER" id="PTHR10876">
    <property type="entry name" value="ZINC FINGER PROTEIN ZPR1"/>
    <property type="match status" value="1"/>
</dbReference>
<dbReference type="AlphaFoldDB" id="A0A0A9YEH3"/>
<reference evidence="2" key="2">
    <citation type="submission" date="2014-07" db="EMBL/GenBank/DDBJ databases">
        <authorList>
            <person name="Hull J."/>
        </authorList>
    </citation>
    <scope>NUCLEOTIDE SEQUENCE</scope>
</reference>
<dbReference type="EMBL" id="GBHO01015689">
    <property type="protein sequence ID" value="JAG27915.1"/>
    <property type="molecule type" value="Transcribed_RNA"/>
</dbReference>
<dbReference type="InterPro" id="IPR040141">
    <property type="entry name" value="ZPR1"/>
</dbReference>
<accession>A0A0A9YEH3</accession>
<protein>
    <submittedName>
        <fullName evidence="2">Zinc finger protein ZPR1</fullName>
    </submittedName>
</protein>
<sequence length="134" mass="15283">MYTGDSNTKDTAALYDEHLQRLRELLTVSKPFTFILDDPSGNSFIEGRCEGKRNMDPKTDPQICVENYTRDAKHNALLGIDTMCTENYDTTTTTTNTDTTVPYCDDKAPQYTSTHTNSPHYDDTVQQYTNTYEK</sequence>
<evidence type="ECO:0000313" key="3">
    <source>
        <dbReference type="EMBL" id="JAG41011.1"/>
    </source>
</evidence>
<gene>
    <name evidence="2" type="primary">ZNF259_0</name>
    <name evidence="3" type="synonym">ZNF259_1</name>
    <name evidence="3" type="ORF">CM83_3377</name>
    <name evidence="2" type="ORF">CM83_3379</name>
</gene>
<proteinExistence type="predicted"/>
<organism evidence="2">
    <name type="scientific">Lygus hesperus</name>
    <name type="common">Western plant bug</name>
    <dbReference type="NCBI Taxonomy" id="30085"/>
    <lineage>
        <taxon>Eukaryota</taxon>
        <taxon>Metazoa</taxon>
        <taxon>Ecdysozoa</taxon>
        <taxon>Arthropoda</taxon>
        <taxon>Hexapoda</taxon>
        <taxon>Insecta</taxon>
        <taxon>Pterygota</taxon>
        <taxon>Neoptera</taxon>
        <taxon>Paraneoptera</taxon>
        <taxon>Hemiptera</taxon>
        <taxon>Heteroptera</taxon>
        <taxon>Panheteroptera</taxon>
        <taxon>Cimicomorpha</taxon>
        <taxon>Miridae</taxon>
        <taxon>Mirini</taxon>
        <taxon>Lygus</taxon>
    </lineage>
</organism>
<dbReference type="InterPro" id="IPR056180">
    <property type="entry name" value="ZPR1_jr_dom"/>
</dbReference>
<dbReference type="Gene3D" id="2.60.120.1040">
    <property type="entry name" value="ZPR1, A/B domain"/>
    <property type="match status" value="1"/>
</dbReference>
<dbReference type="InterPro" id="IPR042451">
    <property type="entry name" value="ZPR1_A/B_dom"/>
</dbReference>
<dbReference type="GO" id="GO:0005634">
    <property type="term" value="C:nucleus"/>
    <property type="evidence" value="ECO:0007669"/>
    <property type="project" value="TreeGrafter"/>
</dbReference>
<reference evidence="2" key="1">
    <citation type="journal article" date="2014" name="PLoS ONE">
        <title>Transcriptome-Based Identification of ABC Transporters in the Western Tarnished Plant Bug Lygus hesperus.</title>
        <authorList>
            <person name="Hull J.J."/>
            <person name="Chaney K."/>
            <person name="Geib S.M."/>
            <person name="Fabrick J.A."/>
            <person name="Brent C.S."/>
            <person name="Walsh D."/>
            <person name="Lavine L.C."/>
        </authorList>
    </citation>
    <scope>NUCLEOTIDE SEQUENCE</scope>
</reference>
<dbReference type="Pfam" id="PF22794">
    <property type="entry name" value="jr-ZPR1"/>
    <property type="match status" value="1"/>
</dbReference>